<proteinExistence type="predicted"/>
<name>A0ABT8ANP6_9HYPH</name>
<comment type="caution">
    <text evidence="2">The sequence shown here is derived from an EMBL/GenBank/DDBJ whole genome shotgun (WGS) entry which is preliminary data.</text>
</comment>
<evidence type="ECO:0000313" key="3">
    <source>
        <dbReference type="Proteomes" id="UP001244297"/>
    </source>
</evidence>
<dbReference type="Proteomes" id="UP001244297">
    <property type="component" value="Unassembled WGS sequence"/>
</dbReference>
<evidence type="ECO:0000313" key="2">
    <source>
        <dbReference type="EMBL" id="MDN3571443.1"/>
    </source>
</evidence>
<evidence type="ECO:0000256" key="1">
    <source>
        <dbReference type="SAM" id="MobiDB-lite"/>
    </source>
</evidence>
<reference evidence="3" key="1">
    <citation type="journal article" date="2019" name="Int. J. Syst. Evol. Microbiol.">
        <title>The Global Catalogue of Microorganisms (GCM) 10K type strain sequencing project: providing services to taxonomists for standard genome sequencing and annotation.</title>
        <authorList>
            <consortium name="The Broad Institute Genomics Platform"/>
            <consortium name="The Broad Institute Genome Sequencing Center for Infectious Disease"/>
            <person name="Wu L."/>
            <person name="Ma J."/>
        </authorList>
    </citation>
    <scope>NUCLEOTIDE SEQUENCE [LARGE SCALE GENOMIC DNA]</scope>
    <source>
        <strain evidence="3">CECT 7806</strain>
    </source>
</reference>
<feature type="region of interest" description="Disordered" evidence="1">
    <location>
        <begin position="40"/>
        <end position="70"/>
    </location>
</feature>
<accession>A0ABT8ANP6</accession>
<dbReference type="RefSeq" id="WP_238290169.1">
    <property type="nucleotide sequence ID" value="NZ_BPQS01000020.1"/>
</dbReference>
<gene>
    <name evidence="2" type="ORF">QWZ18_12530</name>
</gene>
<organism evidence="2 3">
    <name type="scientific">Methylobacterium longum</name>
    <dbReference type="NCBI Taxonomy" id="767694"/>
    <lineage>
        <taxon>Bacteria</taxon>
        <taxon>Pseudomonadati</taxon>
        <taxon>Pseudomonadota</taxon>
        <taxon>Alphaproteobacteria</taxon>
        <taxon>Hyphomicrobiales</taxon>
        <taxon>Methylobacteriaceae</taxon>
        <taxon>Methylobacterium</taxon>
    </lineage>
</organism>
<dbReference type="EMBL" id="JAUFPT010000037">
    <property type="protein sequence ID" value="MDN3571443.1"/>
    <property type="molecule type" value="Genomic_DNA"/>
</dbReference>
<protein>
    <submittedName>
        <fullName evidence="2">Uncharacterized protein</fullName>
    </submittedName>
</protein>
<sequence>MTISRQETAENVAFWRRVLNKPEPTAPKSKPTQAERMATWSARNREDEAKAIQTRSAVERTRRDLGTPGGAFEVGAQRYAADGSLWRRTA</sequence>
<keyword evidence="3" id="KW-1185">Reference proteome</keyword>